<feature type="domain" description="Tripartite ATP-independent periplasmic transporters DctQ component" evidence="11">
    <location>
        <begin position="51"/>
        <end position="178"/>
    </location>
</feature>
<keyword evidence="6 10" id="KW-1133">Transmembrane helix</keyword>
<accession>A0A428N1Z4</accession>
<comment type="similarity">
    <text evidence="8">Belongs to the TRAP transporter small permease family.</text>
</comment>
<dbReference type="GO" id="GO:0015740">
    <property type="term" value="P:C4-dicarboxylate transport"/>
    <property type="evidence" value="ECO:0007669"/>
    <property type="project" value="TreeGrafter"/>
</dbReference>
<name>A0A428N1Z4_9BACI</name>
<proteinExistence type="inferred from homology"/>
<sequence length="188" mass="20863">MNSSQKEVEEQNRTPRTESPGTSSFFSKMERTIYLLNNITHGVAMTVLFLMMCLTTVDVLGRYFFSTPITGAFEVTGLGLAILVFFSLGMTQLKGDHISIDFLTSKFPKKVQEVLNIFTSLAVLIIVLFTSWQLVEYAKRLTGQTSGELPLPLSIFAILAAVGVLFFALTIMLSMLNSVMKVVQKDES</sequence>
<evidence type="ECO:0000313" key="12">
    <source>
        <dbReference type="EMBL" id="RSL32338.1"/>
    </source>
</evidence>
<organism evidence="12 13">
    <name type="scientific">Salibacterium salarium</name>
    <dbReference type="NCBI Taxonomy" id="284579"/>
    <lineage>
        <taxon>Bacteria</taxon>
        <taxon>Bacillati</taxon>
        <taxon>Bacillota</taxon>
        <taxon>Bacilli</taxon>
        <taxon>Bacillales</taxon>
        <taxon>Bacillaceae</taxon>
    </lineage>
</organism>
<dbReference type="Pfam" id="PF04290">
    <property type="entry name" value="DctQ"/>
    <property type="match status" value="1"/>
</dbReference>
<keyword evidence="2" id="KW-0813">Transport</keyword>
<keyword evidence="7 10" id="KW-0472">Membrane</keyword>
<keyword evidence="3" id="KW-1003">Cell membrane</keyword>
<dbReference type="InterPro" id="IPR007387">
    <property type="entry name" value="TRAP_DctQ"/>
</dbReference>
<keyword evidence="4" id="KW-0997">Cell inner membrane</keyword>
<evidence type="ECO:0000256" key="10">
    <source>
        <dbReference type="SAM" id="Phobius"/>
    </source>
</evidence>
<comment type="subcellular location">
    <subcellularLocation>
        <location evidence="1">Cell inner membrane</location>
        <topology evidence="1">Multi-pass membrane protein</topology>
    </subcellularLocation>
</comment>
<keyword evidence="13" id="KW-1185">Reference proteome</keyword>
<evidence type="ECO:0000256" key="4">
    <source>
        <dbReference type="ARBA" id="ARBA00022519"/>
    </source>
</evidence>
<evidence type="ECO:0000256" key="3">
    <source>
        <dbReference type="ARBA" id="ARBA00022475"/>
    </source>
</evidence>
<evidence type="ECO:0000256" key="5">
    <source>
        <dbReference type="ARBA" id="ARBA00022692"/>
    </source>
</evidence>
<dbReference type="EMBL" id="RBVX01000015">
    <property type="protein sequence ID" value="RSL32338.1"/>
    <property type="molecule type" value="Genomic_DNA"/>
</dbReference>
<evidence type="ECO:0000256" key="1">
    <source>
        <dbReference type="ARBA" id="ARBA00004429"/>
    </source>
</evidence>
<dbReference type="PANTHER" id="PTHR35011:SF2">
    <property type="entry name" value="2,3-DIKETO-L-GULONATE TRAP TRANSPORTER SMALL PERMEASE PROTEIN YIAM"/>
    <property type="match status" value="1"/>
</dbReference>
<feature type="compositionally biased region" description="Basic and acidic residues" evidence="9">
    <location>
        <begin position="1"/>
        <end position="16"/>
    </location>
</feature>
<dbReference type="OrthoDB" id="1807003at2"/>
<dbReference type="InterPro" id="IPR055348">
    <property type="entry name" value="DctQ"/>
</dbReference>
<keyword evidence="5 10" id="KW-0812">Transmembrane</keyword>
<evidence type="ECO:0000256" key="9">
    <source>
        <dbReference type="SAM" id="MobiDB-lite"/>
    </source>
</evidence>
<protein>
    <submittedName>
        <fullName evidence="12">TRAP transporter small permease</fullName>
    </submittedName>
</protein>
<evidence type="ECO:0000256" key="2">
    <source>
        <dbReference type="ARBA" id="ARBA00022448"/>
    </source>
</evidence>
<evidence type="ECO:0000256" key="6">
    <source>
        <dbReference type="ARBA" id="ARBA00022989"/>
    </source>
</evidence>
<feature type="transmembrane region" description="Helical" evidence="10">
    <location>
        <begin position="155"/>
        <end position="176"/>
    </location>
</feature>
<feature type="transmembrane region" description="Helical" evidence="10">
    <location>
        <begin position="114"/>
        <end position="135"/>
    </location>
</feature>
<reference evidence="12 13" key="1">
    <citation type="submission" date="2018-10" db="EMBL/GenBank/DDBJ databases">
        <title>Draft genome sequence of Bacillus salarius IM0101, isolated from a hypersaline soil in Inner Mongolia, China.</title>
        <authorList>
            <person name="Yamprayoonswat W."/>
            <person name="Boonvisut S."/>
            <person name="Jumpathong W."/>
            <person name="Sittihan S."/>
            <person name="Ruangsuj P."/>
            <person name="Wanthongcharoen S."/>
            <person name="Thongpramul N."/>
            <person name="Pimmason S."/>
            <person name="Yu B."/>
            <person name="Yasawong M."/>
        </authorList>
    </citation>
    <scope>NUCLEOTIDE SEQUENCE [LARGE SCALE GENOMIC DNA]</scope>
    <source>
        <strain evidence="12 13">IM0101</strain>
    </source>
</reference>
<comment type="caution">
    <text evidence="12">The sequence shown here is derived from an EMBL/GenBank/DDBJ whole genome shotgun (WGS) entry which is preliminary data.</text>
</comment>
<dbReference type="GO" id="GO:0022857">
    <property type="term" value="F:transmembrane transporter activity"/>
    <property type="evidence" value="ECO:0007669"/>
    <property type="project" value="TreeGrafter"/>
</dbReference>
<evidence type="ECO:0000256" key="8">
    <source>
        <dbReference type="ARBA" id="ARBA00038436"/>
    </source>
</evidence>
<evidence type="ECO:0000313" key="13">
    <source>
        <dbReference type="Proteomes" id="UP000275076"/>
    </source>
</evidence>
<feature type="region of interest" description="Disordered" evidence="9">
    <location>
        <begin position="1"/>
        <end position="24"/>
    </location>
</feature>
<evidence type="ECO:0000259" key="11">
    <source>
        <dbReference type="Pfam" id="PF04290"/>
    </source>
</evidence>
<dbReference type="PANTHER" id="PTHR35011">
    <property type="entry name" value="2,3-DIKETO-L-GULONATE TRAP TRANSPORTER SMALL PERMEASE PROTEIN YIAM"/>
    <property type="match status" value="1"/>
</dbReference>
<dbReference type="RefSeq" id="WP_125556808.1">
    <property type="nucleotide sequence ID" value="NZ_RBVX01000015.1"/>
</dbReference>
<evidence type="ECO:0000256" key="7">
    <source>
        <dbReference type="ARBA" id="ARBA00023136"/>
    </source>
</evidence>
<feature type="transmembrane region" description="Helical" evidence="10">
    <location>
        <begin position="69"/>
        <end position="93"/>
    </location>
</feature>
<dbReference type="AlphaFoldDB" id="A0A428N1Z4"/>
<dbReference type="Proteomes" id="UP000275076">
    <property type="component" value="Unassembled WGS sequence"/>
</dbReference>
<feature type="transmembrane region" description="Helical" evidence="10">
    <location>
        <begin position="33"/>
        <end position="57"/>
    </location>
</feature>
<gene>
    <name evidence="12" type="ORF">D7Z54_15695</name>
</gene>
<dbReference type="GO" id="GO:0005886">
    <property type="term" value="C:plasma membrane"/>
    <property type="evidence" value="ECO:0007669"/>
    <property type="project" value="UniProtKB-SubCell"/>
</dbReference>